<dbReference type="Proteomes" id="UP000271162">
    <property type="component" value="Unassembled WGS sequence"/>
</dbReference>
<reference evidence="2 3" key="2">
    <citation type="submission" date="2018-11" db="EMBL/GenBank/DDBJ databases">
        <authorList>
            <consortium name="Pathogen Informatics"/>
        </authorList>
    </citation>
    <scope>NUCLEOTIDE SEQUENCE [LARGE SCALE GENOMIC DNA]</scope>
</reference>
<evidence type="ECO:0000256" key="1">
    <source>
        <dbReference type="SAM" id="MobiDB-lite"/>
    </source>
</evidence>
<organism evidence="4">
    <name type="scientific">Nippostrongylus brasiliensis</name>
    <name type="common">Rat hookworm</name>
    <dbReference type="NCBI Taxonomy" id="27835"/>
    <lineage>
        <taxon>Eukaryota</taxon>
        <taxon>Metazoa</taxon>
        <taxon>Ecdysozoa</taxon>
        <taxon>Nematoda</taxon>
        <taxon>Chromadorea</taxon>
        <taxon>Rhabditida</taxon>
        <taxon>Rhabditina</taxon>
        <taxon>Rhabditomorpha</taxon>
        <taxon>Strongyloidea</taxon>
        <taxon>Heligmosomidae</taxon>
        <taxon>Nippostrongylus</taxon>
    </lineage>
</organism>
<evidence type="ECO:0000313" key="2">
    <source>
        <dbReference type="EMBL" id="VDL82582.1"/>
    </source>
</evidence>
<dbReference type="EMBL" id="UYSL01023711">
    <property type="protein sequence ID" value="VDL82582.1"/>
    <property type="molecule type" value="Genomic_DNA"/>
</dbReference>
<dbReference type="WBParaSite" id="NBR_0001885601-mRNA-1">
    <property type="protein sequence ID" value="NBR_0001885601-mRNA-1"/>
    <property type="gene ID" value="NBR_0001885601"/>
</dbReference>
<accession>A0A0N4YNP2</accession>
<gene>
    <name evidence="2" type="ORF">NBR_LOCUS18857</name>
</gene>
<dbReference type="AlphaFoldDB" id="A0A0N4YNP2"/>
<dbReference type="OMA" id="IMTEPKV"/>
<sequence length="89" mass="9943">MPTSRKGIMTEPNTVHNHHVKFGDDVKPDEEEQVKRRSKSPAPHPSEVSAPPPAEPCKIKDEVELLRAGLLNKHGDHLKHTEKQPEDAS</sequence>
<protein>
    <submittedName>
        <fullName evidence="4">CRIB domain-containing protein</fullName>
    </submittedName>
</protein>
<feature type="region of interest" description="Disordered" evidence="1">
    <location>
        <begin position="70"/>
        <end position="89"/>
    </location>
</feature>
<keyword evidence="3" id="KW-1185">Reference proteome</keyword>
<evidence type="ECO:0000313" key="3">
    <source>
        <dbReference type="Proteomes" id="UP000271162"/>
    </source>
</evidence>
<name>A0A0N4YNP2_NIPBR</name>
<evidence type="ECO:0000313" key="4">
    <source>
        <dbReference type="WBParaSite" id="NBR_0001885601-mRNA-1"/>
    </source>
</evidence>
<proteinExistence type="predicted"/>
<feature type="region of interest" description="Disordered" evidence="1">
    <location>
        <begin position="1"/>
        <end position="56"/>
    </location>
</feature>
<reference evidence="4" key="1">
    <citation type="submission" date="2017-02" db="UniProtKB">
        <authorList>
            <consortium name="WormBaseParasite"/>
        </authorList>
    </citation>
    <scope>IDENTIFICATION</scope>
</reference>
<feature type="compositionally biased region" description="Basic and acidic residues" evidence="1">
    <location>
        <begin position="73"/>
        <end position="89"/>
    </location>
</feature>